<feature type="compositionally biased region" description="Basic and acidic residues" evidence="1">
    <location>
        <begin position="20"/>
        <end position="30"/>
    </location>
</feature>
<keyword evidence="3" id="KW-1185">Reference proteome</keyword>
<dbReference type="AlphaFoldDB" id="A0A4U6TTY1"/>
<proteinExistence type="predicted"/>
<evidence type="ECO:0000313" key="3">
    <source>
        <dbReference type="Proteomes" id="UP000298652"/>
    </source>
</evidence>
<reference evidence="2" key="1">
    <citation type="submission" date="2019-03" db="EMBL/GenBank/DDBJ databases">
        <title>WGS assembly of Setaria viridis.</title>
        <authorList>
            <person name="Huang P."/>
            <person name="Jenkins J."/>
            <person name="Grimwood J."/>
            <person name="Barry K."/>
            <person name="Healey A."/>
            <person name="Mamidi S."/>
            <person name="Sreedasyam A."/>
            <person name="Shu S."/>
            <person name="Feldman M."/>
            <person name="Wu J."/>
            <person name="Yu Y."/>
            <person name="Chen C."/>
            <person name="Johnson J."/>
            <person name="Rokhsar D."/>
            <person name="Baxter I."/>
            <person name="Schmutz J."/>
            <person name="Brutnell T."/>
            <person name="Kellogg E."/>
        </authorList>
    </citation>
    <scope>NUCLEOTIDE SEQUENCE [LARGE SCALE GENOMIC DNA]</scope>
</reference>
<sequence length="61" mass="6888">MDDIWSPDADQTQSDLAEPDASRTPESRRCLAPEVKLRSCSLRQCIRGAMRETKWPGRATP</sequence>
<dbReference type="EMBL" id="CM016558">
    <property type="protein sequence ID" value="TKW05572.1"/>
    <property type="molecule type" value="Genomic_DNA"/>
</dbReference>
<organism evidence="2 3">
    <name type="scientific">Setaria viridis</name>
    <name type="common">Green bristlegrass</name>
    <name type="synonym">Setaria italica subsp. viridis</name>
    <dbReference type="NCBI Taxonomy" id="4556"/>
    <lineage>
        <taxon>Eukaryota</taxon>
        <taxon>Viridiplantae</taxon>
        <taxon>Streptophyta</taxon>
        <taxon>Embryophyta</taxon>
        <taxon>Tracheophyta</taxon>
        <taxon>Spermatophyta</taxon>
        <taxon>Magnoliopsida</taxon>
        <taxon>Liliopsida</taxon>
        <taxon>Poales</taxon>
        <taxon>Poaceae</taxon>
        <taxon>PACMAD clade</taxon>
        <taxon>Panicoideae</taxon>
        <taxon>Panicodae</taxon>
        <taxon>Paniceae</taxon>
        <taxon>Cenchrinae</taxon>
        <taxon>Setaria</taxon>
    </lineage>
</organism>
<accession>A0A4U6TTY1</accession>
<dbReference type="Gramene" id="TKW05572">
    <property type="protein sequence ID" value="TKW05572"/>
    <property type="gene ID" value="SEVIR_7G185450v2"/>
</dbReference>
<dbReference type="Proteomes" id="UP000298652">
    <property type="component" value="Chromosome 7"/>
</dbReference>
<evidence type="ECO:0000256" key="1">
    <source>
        <dbReference type="SAM" id="MobiDB-lite"/>
    </source>
</evidence>
<feature type="region of interest" description="Disordered" evidence="1">
    <location>
        <begin position="1"/>
        <end position="30"/>
    </location>
</feature>
<gene>
    <name evidence="2" type="ORF">SEVIR_7G185450v2</name>
</gene>
<evidence type="ECO:0000313" key="2">
    <source>
        <dbReference type="EMBL" id="TKW05572.1"/>
    </source>
</evidence>
<name>A0A4U6TTY1_SETVI</name>
<protein>
    <submittedName>
        <fullName evidence="2">Uncharacterized protein</fullName>
    </submittedName>
</protein>